<keyword evidence="6" id="KW-0804">Transcription</keyword>
<evidence type="ECO:0000256" key="4">
    <source>
        <dbReference type="ARBA" id="ARBA00023125"/>
    </source>
</evidence>
<evidence type="ECO:0000313" key="12">
    <source>
        <dbReference type="EMBL" id="KAK4411627.1"/>
    </source>
</evidence>
<dbReference type="PANTHER" id="PTHR45693">
    <property type="entry name" value="TRANSCRIPTION FACTOR TGA9"/>
    <property type="match status" value="1"/>
</dbReference>
<accession>A0AAE1XHP2</accession>
<evidence type="ECO:0000256" key="7">
    <source>
        <dbReference type="ARBA" id="ARBA00023242"/>
    </source>
</evidence>
<evidence type="ECO:0000259" key="10">
    <source>
        <dbReference type="PROSITE" id="PS50217"/>
    </source>
</evidence>
<dbReference type="GO" id="GO:0005634">
    <property type="term" value="C:nucleus"/>
    <property type="evidence" value="ECO:0007669"/>
    <property type="project" value="UniProtKB-SubCell"/>
</dbReference>
<evidence type="ECO:0000313" key="13">
    <source>
        <dbReference type="Proteomes" id="UP001289374"/>
    </source>
</evidence>
<keyword evidence="5" id="KW-0010">Activator</keyword>
<dbReference type="GO" id="GO:0006351">
    <property type="term" value="P:DNA-templated transcription"/>
    <property type="evidence" value="ECO:0007669"/>
    <property type="project" value="InterPro"/>
</dbReference>
<evidence type="ECO:0000256" key="2">
    <source>
        <dbReference type="ARBA" id="ARBA00007163"/>
    </source>
</evidence>
<dbReference type="InterPro" id="IPR025422">
    <property type="entry name" value="TGA_domain"/>
</dbReference>
<proteinExistence type="inferred from homology"/>
<dbReference type="GO" id="GO:0043565">
    <property type="term" value="F:sequence-specific DNA binding"/>
    <property type="evidence" value="ECO:0007669"/>
    <property type="project" value="InterPro"/>
</dbReference>
<dbReference type="Gene3D" id="1.20.5.170">
    <property type="match status" value="1"/>
</dbReference>
<keyword evidence="8" id="KW-0175">Coiled coil</keyword>
<evidence type="ECO:0000256" key="6">
    <source>
        <dbReference type="ARBA" id="ARBA00023163"/>
    </source>
</evidence>
<dbReference type="Pfam" id="PF00170">
    <property type="entry name" value="bZIP_1"/>
    <property type="match status" value="1"/>
</dbReference>
<gene>
    <name evidence="12" type="ORF">Sango_0235700</name>
</gene>
<reference evidence="12" key="2">
    <citation type="journal article" date="2024" name="Plant">
        <title>Genomic evolution and insights into agronomic trait innovations of Sesamum species.</title>
        <authorList>
            <person name="Miao H."/>
            <person name="Wang L."/>
            <person name="Qu L."/>
            <person name="Liu H."/>
            <person name="Sun Y."/>
            <person name="Le M."/>
            <person name="Wang Q."/>
            <person name="Wei S."/>
            <person name="Zheng Y."/>
            <person name="Lin W."/>
            <person name="Duan Y."/>
            <person name="Cao H."/>
            <person name="Xiong S."/>
            <person name="Wang X."/>
            <person name="Wei L."/>
            <person name="Li C."/>
            <person name="Ma Q."/>
            <person name="Ju M."/>
            <person name="Zhao R."/>
            <person name="Li G."/>
            <person name="Mu C."/>
            <person name="Tian Q."/>
            <person name="Mei H."/>
            <person name="Zhang T."/>
            <person name="Gao T."/>
            <person name="Zhang H."/>
        </authorList>
    </citation>
    <scope>NUCLEOTIDE SEQUENCE</scope>
    <source>
        <strain evidence="12">K16</strain>
    </source>
</reference>
<keyword evidence="3" id="KW-0805">Transcription regulation</keyword>
<feature type="coiled-coil region" evidence="8">
    <location>
        <begin position="93"/>
        <end position="120"/>
    </location>
</feature>
<protein>
    <submittedName>
        <fullName evidence="12">TGACG-sequence-specific DNA-binding protein TGA-1A</fullName>
    </submittedName>
</protein>
<reference evidence="12" key="1">
    <citation type="submission" date="2020-06" db="EMBL/GenBank/DDBJ databases">
        <authorList>
            <person name="Li T."/>
            <person name="Hu X."/>
            <person name="Zhang T."/>
            <person name="Song X."/>
            <person name="Zhang H."/>
            <person name="Dai N."/>
            <person name="Sheng W."/>
            <person name="Hou X."/>
            <person name="Wei L."/>
        </authorList>
    </citation>
    <scope>NUCLEOTIDE SEQUENCE</scope>
    <source>
        <strain evidence="12">K16</strain>
        <tissue evidence="12">Leaf</tissue>
    </source>
</reference>
<dbReference type="SMART" id="SM00338">
    <property type="entry name" value="BRLZ"/>
    <property type="match status" value="1"/>
</dbReference>
<dbReference type="PROSITE" id="PS51806">
    <property type="entry name" value="DOG1"/>
    <property type="match status" value="1"/>
</dbReference>
<feature type="region of interest" description="Disordered" evidence="9">
    <location>
        <begin position="48"/>
        <end position="73"/>
    </location>
</feature>
<name>A0AAE1XHP2_9LAMI</name>
<dbReference type="Proteomes" id="UP001289374">
    <property type="component" value="Unassembled WGS sequence"/>
</dbReference>
<feature type="compositionally biased region" description="Basic and acidic residues" evidence="9">
    <location>
        <begin position="64"/>
        <end position="73"/>
    </location>
</feature>
<evidence type="ECO:0000256" key="8">
    <source>
        <dbReference type="SAM" id="Coils"/>
    </source>
</evidence>
<keyword evidence="13" id="KW-1185">Reference proteome</keyword>
<dbReference type="InterPro" id="IPR046347">
    <property type="entry name" value="bZIP_sf"/>
</dbReference>
<evidence type="ECO:0000256" key="5">
    <source>
        <dbReference type="ARBA" id="ARBA00023159"/>
    </source>
</evidence>
<keyword evidence="4 12" id="KW-0238">DNA-binding</keyword>
<dbReference type="FunFam" id="1.20.5.170:FF:000019">
    <property type="entry name" value="BZIP family transcription factor"/>
    <property type="match status" value="1"/>
</dbReference>
<dbReference type="PANTHER" id="PTHR45693:SF36">
    <property type="entry name" value="TRANSCRIPTION FACTOR TGA4"/>
    <property type="match status" value="1"/>
</dbReference>
<comment type="subcellular location">
    <subcellularLocation>
        <location evidence="1">Nucleus</location>
    </subcellularLocation>
</comment>
<evidence type="ECO:0000256" key="3">
    <source>
        <dbReference type="ARBA" id="ARBA00023015"/>
    </source>
</evidence>
<evidence type="ECO:0000259" key="11">
    <source>
        <dbReference type="PROSITE" id="PS51806"/>
    </source>
</evidence>
<feature type="domain" description="DOG1" evidence="11">
    <location>
        <begin position="143"/>
        <end position="389"/>
    </location>
</feature>
<dbReference type="PROSITE" id="PS50217">
    <property type="entry name" value="BZIP"/>
    <property type="match status" value="1"/>
</dbReference>
<dbReference type="EMBL" id="JACGWL010000001">
    <property type="protein sequence ID" value="KAK4411627.1"/>
    <property type="molecule type" value="Genomic_DNA"/>
</dbReference>
<dbReference type="SUPFAM" id="SSF57959">
    <property type="entry name" value="Leucine zipper domain"/>
    <property type="match status" value="1"/>
</dbReference>
<dbReference type="GO" id="GO:0003700">
    <property type="term" value="F:DNA-binding transcription factor activity"/>
    <property type="evidence" value="ECO:0007669"/>
    <property type="project" value="InterPro"/>
</dbReference>
<comment type="caution">
    <text evidence="12">The sequence shown here is derived from an EMBL/GenBank/DDBJ whole genome shotgun (WGS) entry which is preliminary data.</text>
</comment>
<dbReference type="AlphaFoldDB" id="A0AAE1XHP2"/>
<feature type="domain" description="BZIP" evidence="10">
    <location>
        <begin position="72"/>
        <end position="114"/>
    </location>
</feature>
<dbReference type="InterPro" id="IPR004827">
    <property type="entry name" value="bZIP"/>
</dbReference>
<evidence type="ECO:0000256" key="1">
    <source>
        <dbReference type="ARBA" id="ARBA00004123"/>
    </source>
</evidence>
<comment type="similarity">
    <text evidence="2">Belongs to the bZIP family.</text>
</comment>
<sequence length="389" mass="43209">MNSASTQFVPSRRMGIHEPIHQMAMWGDFKGLDTSPPMILEVEAKLDNQSEDTSHGTDGPSNKYDQEASKPADKVLRRLAQNREAARKSRLRKKAYVQQLEKSKLRLMQIEEELDRARRQGLHVGGALDNSQLGYSGTTNPGIARFEMEYGRWVEEQNRQISDLKNALQSDIGDVELRLFVESGMRHYFDLFTMKATAARTFKGDACPISGFALLFSLLFPDSKGGNETISWRRYETYRQIWLAISTRTRKTRPGWGGSGAAKTCPDRVRGGVLLPHLEPLSEQQRLDLCNLGQSCQQAEDALSQGMEKLHQILAETVAARLLGDENYYQQIGAAIEKLDALVRSSSAGNPAADFAHSHHSASSSRPPCLGDILPTSPGFKFALVITSA</sequence>
<dbReference type="PROSITE" id="PS00036">
    <property type="entry name" value="BZIP_BASIC"/>
    <property type="match status" value="1"/>
</dbReference>
<evidence type="ECO:0000256" key="9">
    <source>
        <dbReference type="SAM" id="MobiDB-lite"/>
    </source>
</evidence>
<keyword evidence="7" id="KW-0539">Nucleus</keyword>
<organism evidence="12 13">
    <name type="scientific">Sesamum angolense</name>
    <dbReference type="NCBI Taxonomy" id="2727404"/>
    <lineage>
        <taxon>Eukaryota</taxon>
        <taxon>Viridiplantae</taxon>
        <taxon>Streptophyta</taxon>
        <taxon>Embryophyta</taxon>
        <taxon>Tracheophyta</taxon>
        <taxon>Spermatophyta</taxon>
        <taxon>Magnoliopsida</taxon>
        <taxon>eudicotyledons</taxon>
        <taxon>Gunneridae</taxon>
        <taxon>Pentapetalae</taxon>
        <taxon>asterids</taxon>
        <taxon>lamiids</taxon>
        <taxon>Lamiales</taxon>
        <taxon>Pedaliaceae</taxon>
        <taxon>Sesamum</taxon>
    </lineage>
</organism>